<reference evidence="1" key="1">
    <citation type="journal article" date="2020" name="Stud. Mycol.">
        <title>101 Dothideomycetes genomes: a test case for predicting lifestyles and emergence of pathogens.</title>
        <authorList>
            <person name="Haridas S."/>
            <person name="Albert R."/>
            <person name="Binder M."/>
            <person name="Bloem J."/>
            <person name="Labutti K."/>
            <person name="Salamov A."/>
            <person name="Andreopoulos B."/>
            <person name="Baker S."/>
            <person name="Barry K."/>
            <person name="Bills G."/>
            <person name="Bluhm B."/>
            <person name="Cannon C."/>
            <person name="Castanera R."/>
            <person name="Culley D."/>
            <person name="Daum C."/>
            <person name="Ezra D."/>
            <person name="Gonzalez J."/>
            <person name="Henrissat B."/>
            <person name="Kuo A."/>
            <person name="Liang C."/>
            <person name="Lipzen A."/>
            <person name="Lutzoni F."/>
            <person name="Magnuson J."/>
            <person name="Mondo S."/>
            <person name="Nolan M."/>
            <person name="Ohm R."/>
            <person name="Pangilinan J."/>
            <person name="Park H.-J."/>
            <person name="Ramirez L."/>
            <person name="Alfaro M."/>
            <person name="Sun H."/>
            <person name="Tritt A."/>
            <person name="Yoshinaga Y."/>
            <person name="Zwiers L.-H."/>
            <person name="Turgeon B."/>
            <person name="Goodwin S."/>
            <person name="Spatafora J."/>
            <person name="Crous P."/>
            <person name="Grigoriev I."/>
        </authorList>
    </citation>
    <scope>NUCLEOTIDE SEQUENCE</scope>
    <source>
        <strain evidence="1">CBS 110217</strain>
    </source>
</reference>
<evidence type="ECO:0000313" key="1">
    <source>
        <dbReference type="EMBL" id="KAF2024909.1"/>
    </source>
</evidence>
<comment type="caution">
    <text evidence="1">The sequence shown here is derived from an EMBL/GenBank/DDBJ whole genome shotgun (WGS) entry which is preliminary data.</text>
</comment>
<dbReference type="EMBL" id="ML978280">
    <property type="protein sequence ID" value="KAF2024909.1"/>
    <property type="molecule type" value="Genomic_DNA"/>
</dbReference>
<proteinExistence type="predicted"/>
<name>A0A9P4H083_9PLEO</name>
<gene>
    <name evidence="1" type="ORF">EK21DRAFT_93678</name>
</gene>
<dbReference type="Proteomes" id="UP000799777">
    <property type="component" value="Unassembled WGS sequence"/>
</dbReference>
<accession>A0A9P4H083</accession>
<protein>
    <submittedName>
        <fullName evidence="1">Uncharacterized protein</fullName>
    </submittedName>
</protein>
<organism evidence="1 2">
    <name type="scientific">Setomelanomma holmii</name>
    <dbReference type="NCBI Taxonomy" id="210430"/>
    <lineage>
        <taxon>Eukaryota</taxon>
        <taxon>Fungi</taxon>
        <taxon>Dikarya</taxon>
        <taxon>Ascomycota</taxon>
        <taxon>Pezizomycotina</taxon>
        <taxon>Dothideomycetes</taxon>
        <taxon>Pleosporomycetidae</taxon>
        <taxon>Pleosporales</taxon>
        <taxon>Pleosporineae</taxon>
        <taxon>Phaeosphaeriaceae</taxon>
        <taxon>Setomelanomma</taxon>
    </lineage>
</organism>
<sequence>MRISRIARHRRRKVSCSGWFLHLCESLVATTKQGTGDPWWLYWRRSKAVRGAYHFRHVLQQRDSSVQTALPALSSPTAICFTITGPRVRVGMSTWCLDIPRTWWSKVSTSSRKPS</sequence>
<evidence type="ECO:0000313" key="2">
    <source>
        <dbReference type="Proteomes" id="UP000799777"/>
    </source>
</evidence>
<keyword evidence="2" id="KW-1185">Reference proteome</keyword>
<dbReference type="AlphaFoldDB" id="A0A9P4H083"/>